<dbReference type="OrthoDB" id="1431276at2759"/>
<proteinExistence type="predicted"/>
<evidence type="ECO:0000313" key="3">
    <source>
        <dbReference type="EnsemblPlants" id="KRG94791"/>
    </source>
</evidence>
<dbReference type="AlphaFoldDB" id="A0A0R0EVA4"/>
<keyword evidence="4" id="KW-1185">Reference proteome</keyword>
<dbReference type="EMBL" id="CM000852">
    <property type="protein sequence ID" value="KRG94791.1"/>
    <property type="molecule type" value="Genomic_DNA"/>
</dbReference>
<evidence type="ECO:0000313" key="2">
    <source>
        <dbReference type="EMBL" id="KRG94791.1"/>
    </source>
</evidence>
<dbReference type="PANTHER" id="PTHR33325">
    <property type="entry name" value="ZINC FINGER, CCHC-TYPE-RELATED"/>
    <property type="match status" value="1"/>
</dbReference>
<dbReference type="PANTHER" id="PTHR33325:SF11">
    <property type="entry name" value="COLD SHOCK DOMAIN-CONTAINING PROTEIN 4-LIKE"/>
    <property type="match status" value="1"/>
</dbReference>
<reference evidence="2 3" key="1">
    <citation type="journal article" date="2010" name="Nature">
        <title>Genome sequence of the palaeopolyploid soybean.</title>
        <authorList>
            <person name="Schmutz J."/>
            <person name="Cannon S.B."/>
            <person name="Schlueter J."/>
            <person name="Ma J."/>
            <person name="Mitros T."/>
            <person name="Nelson W."/>
            <person name="Hyten D.L."/>
            <person name="Song Q."/>
            <person name="Thelen J.J."/>
            <person name="Cheng J."/>
            <person name="Xu D."/>
            <person name="Hellsten U."/>
            <person name="May G.D."/>
            <person name="Yu Y."/>
            <person name="Sakurai T."/>
            <person name="Umezawa T."/>
            <person name="Bhattacharyya M.K."/>
            <person name="Sandhu D."/>
            <person name="Valliyodan B."/>
            <person name="Lindquist E."/>
            <person name="Peto M."/>
            <person name="Grant D."/>
            <person name="Shu S."/>
            <person name="Goodstein D."/>
            <person name="Barry K."/>
            <person name="Futrell-Griggs M."/>
            <person name="Abernathy B."/>
            <person name="Du J."/>
            <person name="Tian Z."/>
            <person name="Zhu L."/>
            <person name="Gill N."/>
            <person name="Joshi T."/>
            <person name="Libault M."/>
            <person name="Sethuraman A."/>
            <person name="Zhang X.-C."/>
            <person name="Shinozaki K."/>
            <person name="Nguyen H.T."/>
            <person name="Wing R.A."/>
            <person name="Cregan P."/>
            <person name="Specht J."/>
            <person name="Grimwood J."/>
            <person name="Rokhsar D."/>
            <person name="Stacey G."/>
            <person name="Shoemaker R.C."/>
            <person name="Jackson S.A."/>
        </authorList>
    </citation>
    <scope>NUCLEOTIDE SEQUENCE [LARGE SCALE GENOMIC DNA]</scope>
    <source>
        <strain evidence="3">cv. Williams 82</strain>
        <tissue evidence="2">Callus</tissue>
    </source>
</reference>
<dbReference type="Gramene" id="KRG94791">
    <property type="protein sequence ID" value="KRG94791"/>
    <property type="gene ID" value="GLYMA_19G109700"/>
</dbReference>
<gene>
    <name evidence="2" type="ORF">GLYMA_19G109700</name>
</gene>
<reference evidence="2" key="3">
    <citation type="submission" date="2018-07" db="EMBL/GenBank/DDBJ databases">
        <title>WGS assembly of Glycine max.</title>
        <authorList>
            <person name="Schmutz J."/>
            <person name="Cannon S."/>
            <person name="Schlueter J."/>
            <person name="Ma J."/>
            <person name="Mitros T."/>
            <person name="Nelson W."/>
            <person name="Hyten D."/>
            <person name="Song Q."/>
            <person name="Thelen J."/>
            <person name="Cheng J."/>
            <person name="Xu D."/>
            <person name="Hellsten U."/>
            <person name="May G."/>
            <person name="Yu Y."/>
            <person name="Sakurai T."/>
            <person name="Umezawa T."/>
            <person name="Bhattacharyya M."/>
            <person name="Sandhu D."/>
            <person name="Valliyodan B."/>
            <person name="Lindquist E."/>
            <person name="Peto M."/>
            <person name="Grant D."/>
            <person name="Shu S."/>
            <person name="Goodstein D."/>
            <person name="Barry K."/>
            <person name="Futrell-Griggs M."/>
            <person name="Abernathy B."/>
            <person name="Du J."/>
            <person name="Tian Z."/>
            <person name="Zhu L."/>
            <person name="Gill N."/>
            <person name="Joshi T."/>
            <person name="Libault M."/>
            <person name="Sethuraman A."/>
            <person name="Zhang X."/>
            <person name="Shinozaki K."/>
            <person name="Nguyen H."/>
            <person name="Wing R."/>
            <person name="Cregan P."/>
            <person name="Specht J."/>
            <person name="Grimwood J."/>
            <person name="Rokhsar D."/>
            <person name="Stacey G."/>
            <person name="Shoemaker R."/>
            <person name="Jackson S."/>
        </authorList>
    </citation>
    <scope>NUCLEOTIDE SEQUENCE</scope>
    <source>
        <tissue evidence="2">Callus</tissue>
    </source>
</reference>
<accession>A0A0R0EVA4</accession>
<sequence>MGLEDSIKDENKVSNQDEAKSMIFLHHLLHEGILNQLRKGFKKYFQLISCLLVDEQNNELLMKNHKSRPTGYASFLEVNVTTNDHYNYGQTHDRGRGSSCGFHREHGHEGTFQKTSYHQKWKNNVKNEKEKGGPSSKHVENTIIIMVAKTIGHIPVVHQSIDLY</sequence>
<feature type="region of interest" description="Disordered" evidence="1">
    <location>
        <begin position="97"/>
        <end position="117"/>
    </location>
</feature>
<protein>
    <submittedName>
        <fullName evidence="2 3">Uncharacterized protein</fullName>
    </submittedName>
</protein>
<dbReference type="InParanoid" id="A0A0R0EVA4"/>
<organism evidence="2">
    <name type="scientific">Glycine max</name>
    <name type="common">Soybean</name>
    <name type="synonym">Glycine hispida</name>
    <dbReference type="NCBI Taxonomy" id="3847"/>
    <lineage>
        <taxon>Eukaryota</taxon>
        <taxon>Viridiplantae</taxon>
        <taxon>Streptophyta</taxon>
        <taxon>Embryophyta</taxon>
        <taxon>Tracheophyta</taxon>
        <taxon>Spermatophyta</taxon>
        <taxon>Magnoliopsida</taxon>
        <taxon>eudicotyledons</taxon>
        <taxon>Gunneridae</taxon>
        <taxon>Pentapetalae</taxon>
        <taxon>rosids</taxon>
        <taxon>fabids</taxon>
        <taxon>Fabales</taxon>
        <taxon>Fabaceae</taxon>
        <taxon>Papilionoideae</taxon>
        <taxon>50 kb inversion clade</taxon>
        <taxon>NPAAA clade</taxon>
        <taxon>indigoferoid/millettioid clade</taxon>
        <taxon>Phaseoleae</taxon>
        <taxon>Glycine</taxon>
        <taxon>Glycine subgen. Soja</taxon>
    </lineage>
</organism>
<name>A0A0R0EVA4_SOYBN</name>
<feature type="compositionally biased region" description="Basic and acidic residues" evidence="1">
    <location>
        <begin position="97"/>
        <end position="111"/>
    </location>
</feature>
<reference evidence="3" key="2">
    <citation type="submission" date="2018-02" db="UniProtKB">
        <authorList>
            <consortium name="EnsemblPlants"/>
        </authorList>
    </citation>
    <scope>IDENTIFICATION</scope>
    <source>
        <strain evidence="3">Williams 82</strain>
    </source>
</reference>
<dbReference type="EnsemblPlants" id="KRG94791">
    <property type="protein sequence ID" value="KRG94791"/>
    <property type="gene ID" value="GLYMA_19G109700"/>
</dbReference>
<dbReference type="OMA" id="AKTIGHI"/>
<dbReference type="Proteomes" id="UP000008827">
    <property type="component" value="Chromosome 19"/>
</dbReference>
<evidence type="ECO:0000256" key="1">
    <source>
        <dbReference type="SAM" id="MobiDB-lite"/>
    </source>
</evidence>
<evidence type="ECO:0000313" key="4">
    <source>
        <dbReference type="Proteomes" id="UP000008827"/>
    </source>
</evidence>